<proteinExistence type="predicted"/>
<dbReference type="Proteomes" id="UP001501000">
    <property type="component" value="Unassembled WGS sequence"/>
</dbReference>
<feature type="compositionally biased region" description="Basic and acidic residues" evidence="1">
    <location>
        <begin position="17"/>
        <end position="30"/>
    </location>
</feature>
<feature type="region of interest" description="Disordered" evidence="1">
    <location>
        <begin position="17"/>
        <end position="74"/>
    </location>
</feature>
<gene>
    <name evidence="2" type="ORF">GCM10022244_36500</name>
</gene>
<dbReference type="RefSeq" id="WP_345283985.1">
    <property type="nucleotide sequence ID" value="NZ_BAABAJ010000010.1"/>
</dbReference>
<keyword evidence="3" id="KW-1185">Reference proteome</keyword>
<evidence type="ECO:0000313" key="2">
    <source>
        <dbReference type="EMBL" id="GAA3923519.1"/>
    </source>
</evidence>
<organism evidence="2 3">
    <name type="scientific">Streptomyces gulbargensis</name>
    <dbReference type="NCBI Taxonomy" id="364901"/>
    <lineage>
        <taxon>Bacteria</taxon>
        <taxon>Bacillati</taxon>
        <taxon>Actinomycetota</taxon>
        <taxon>Actinomycetes</taxon>
        <taxon>Kitasatosporales</taxon>
        <taxon>Streptomycetaceae</taxon>
        <taxon>Streptomyces</taxon>
    </lineage>
</organism>
<dbReference type="EMBL" id="BAABAJ010000010">
    <property type="protein sequence ID" value="GAA3923519.1"/>
    <property type="molecule type" value="Genomic_DNA"/>
</dbReference>
<name>A0ABP7ML16_9ACTN</name>
<comment type="caution">
    <text evidence="2">The sequence shown here is derived from an EMBL/GenBank/DDBJ whole genome shotgun (WGS) entry which is preliminary data.</text>
</comment>
<evidence type="ECO:0000256" key="1">
    <source>
        <dbReference type="SAM" id="MobiDB-lite"/>
    </source>
</evidence>
<sequence length="74" mass="7830">MPTDPYAVLQALLRAEAARGRRTDHAHRLPEPAPAPRPATERPPGIQQENTDLTRLRRAGTRPGAAEGGAATGA</sequence>
<protein>
    <submittedName>
        <fullName evidence="2">Uncharacterized protein</fullName>
    </submittedName>
</protein>
<reference evidence="3" key="1">
    <citation type="journal article" date="2019" name="Int. J. Syst. Evol. Microbiol.">
        <title>The Global Catalogue of Microorganisms (GCM) 10K type strain sequencing project: providing services to taxonomists for standard genome sequencing and annotation.</title>
        <authorList>
            <consortium name="The Broad Institute Genomics Platform"/>
            <consortium name="The Broad Institute Genome Sequencing Center for Infectious Disease"/>
            <person name="Wu L."/>
            <person name="Ma J."/>
        </authorList>
    </citation>
    <scope>NUCLEOTIDE SEQUENCE [LARGE SCALE GENOMIC DNA]</scope>
    <source>
        <strain evidence="3">JCM 16956</strain>
    </source>
</reference>
<accession>A0ABP7ML16</accession>
<evidence type="ECO:0000313" key="3">
    <source>
        <dbReference type="Proteomes" id="UP001501000"/>
    </source>
</evidence>